<evidence type="ECO:0000259" key="2">
    <source>
        <dbReference type="PROSITE" id="PS50994"/>
    </source>
</evidence>
<dbReference type="Pfam" id="PF09299">
    <property type="entry name" value="Mu-transpos_C"/>
    <property type="match status" value="1"/>
</dbReference>
<name>A0ABV1HD49_9FIRM</name>
<dbReference type="InterPro" id="IPR036397">
    <property type="entry name" value="RNaseH_sf"/>
</dbReference>
<dbReference type="InterPro" id="IPR001584">
    <property type="entry name" value="Integrase_cat-core"/>
</dbReference>
<dbReference type="Proteomes" id="UP001454489">
    <property type="component" value="Unassembled WGS sequence"/>
</dbReference>
<comment type="caution">
    <text evidence="3">The sequence shown here is derived from an EMBL/GenBank/DDBJ whole genome shotgun (WGS) entry which is preliminary data.</text>
</comment>
<proteinExistence type="predicted"/>
<dbReference type="PROSITE" id="PS50994">
    <property type="entry name" value="INTEGRASE"/>
    <property type="match status" value="1"/>
</dbReference>
<gene>
    <name evidence="3" type="ORF">WMO43_07160</name>
</gene>
<keyword evidence="4" id="KW-1185">Reference proteome</keyword>
<dbReference type="RefSeq" id="WP_353530722.1">
    <property type="nucleotide sequence ID" value="NZ_JBBMEX010000006.1"/>
</dbReference>
<organism evidence="3 4">
    <name type="scientific">Maccoyibacter intestinihominis</name>
    <dbReference type="NCBI Taxonomy" id="3133499"/>
    <lineage>
        <taxon>Bacteria</taxon>
        <taxon>Bacillati</taxon>
        <taxon>Bacillota</taxon>
        <taxon>Clostridia</taxon>
        <taxon>Lachnospirales</taxon>
        <taxon>Lachnospiraceae</taxon>
        <taxon>Maccoyibacter</taxon>
    </lineage>
</organism>
<evidence type="ECO:0000313" key="4">
    <source>
        <dbReference type="Proteomes" id="UP001454489"/>
    </source>
</evidence>
<sequence>MPEKINLSALREKRDTWSELNLEVMDEDVKSKYLQRKKAVDLYIDGMSPSKVSEQTGISSGEVIRLVHRCSDLNKSGNMAGYKALLPNNRTSDILGKFNKLFLEYPTLESFVLGNYFGDKHYTLEHNMNIRSLHTKFREECIRLGIQDYEYPLCLKDNGYDALYRYLKRKEKEMQQLAIKRATKTSQQHFAITSYGESYNINPIAPYNIVQLDGHKIDMIYSVEVENEHGEVIRMPATRAWLITVMDVATRAIIGYAMSPYENYNQHDVLQAIYNAIKPHKKINFSHESLKYPENDGFPSLCIPETKWAAFDVIMLDNAKSHLAQNVIYKLNEGIKCVTNFGSVATPETRGIVERFFRTLEMGGFHRLPGTTGSHIYDNKRNNPEKEAVKYEISYNDICELVEYLIAEYNNSAHSKLENQTPLQVMARRIHAGMQPYIVPVSQRQTIEKLTYFTEERILRGGYKTGTRPYLSYLGVRYHAVDVQIPMQYVGKKVYIEVNPEDVSHVKLYDTQGIFLADMIATGEWGKRPHSIKTHKAALKRKSKNLDNNSLFTPHLTEFEEDLRKNAKNSRRDRTFANIMQKENCEKKEEVKRMNSNKVKNSKRSNTHNEYSKEEMALIDSMSIEEAYRKGLI</sequence>
<dbReference type="SUPFAM" id="SSF53098">
    <property type="entry name" value="Ribonuclease H-like"/>
    <property type="match status" value="1"/>
</dbReference>
<dbReference type="Gene3D" id="3.30.420.10">
    <property type="entry name" value="Ribonuclease H-like superfamily/Ribonuclease H"/>
    <property type="match status" value="1"/>
</dbReference>
<protein>
    <submittedName>
        <fullName evidence="3">Mu transposase C-terminal domain-containing protein</fullName>
    </submittedName>
</protein>
<dbReference type="EMBL" id="JBBMEX010000006">
    <property type="protein sequence ID" value="MEQ2557645.1"/>
    <property type="molecule type" value="Genomic_DNA"/>
</dbReference>
<dbReference type="InterPro" id="IPR015378">
    <property type="entry name" value="Transposase-like_Mu_C"/>
</dbReference>
<evidence type="ECO:0000256" key="1">
    <source>
        <dbReference type="SAM" id="MobiDB-lite"/>
    </source>
</evidence>
<evidence type="ECO:0000313" key="3">
    <source>
        <dbReference type="EMBL" id="MEQ2557645.1"/>
    </source>
</evidence>
<reference evidence="3 4" key="1">
    <citation type="submission" date="2024-03" db="EMBL/GenBank/DDBJ databases">
        <title>Human intestinal bacterial collection.</title>
        <authorList>
            <person name="Pauvert C."/>
            <person name="Hitch T.C.A."/>
            <person name="Clavel T."/>
        </authorList>
    </citation>
    <scope>NUCLEOTIDE SEQUENCE [LARGE SCALE GENOMIC DNA]</scope>
    <source>
        <strain evidence="3 4">CLA-AA-H185</strain>
    </source>
</reference>
<feature type="region of interest" description="Disordered" evidence="1">
    <location>
        <begin position="586"/>
        <end position="610"/>
    </location>
</feature>
<feature type="domain" description="Integrase catalytic" evidence="2">
    <location>
        <begin position="202"/>
        <end position="430"/>
    </location>
</feature>
<accession>A0ABV1HD49</accession>
<dbReference type="InterPro" id="IPR012337">
    <property type="entry name" value="RNaseH-like_sf"/>
</dbReference>